<reference evidence="2" key="1">
    <citation type="submission" date="2018-05" db="EMBL/GenBank/DDBJ databases">
        <authorList>
            <person name="Lanie J.A."/>
            <person name="Ng W.-L."/>
            <person name="Kazmierczak K.M."/>
            <person name="Andrzejewski T.M."/>
            <person name="Davidsen T.M."/>
            <person name="Wayne K.J."/>
            <person name="Tettelin H."/>
            <person name="Glass J.I."/>
            <person name="Rusch D."/>
            <person name="Podicherti R."/>
            <person name="Tsui H.-C.T."/>
            <person name="Winkler M.E."/>
        </authorList>
    </citation>
    <scope>NUCLEOTIDE SEQUENCE</scope>
</reference>
<feature type="non-terminal residue" evidence="2">
    <location>
        <position position="1"/>
    </location>
</feature>
<dbReference type="EMBL" id="UINC01086893">
    <property type="protein sequence ID" value="SVC35767.1"/>
    <property type="molecule type" value="Genomic_DNA"/>
</dbReference>
<keyword evidence="1" id="KW-0472">Membrane</keyword>
<accession>A0A382LKK9</accession>
<protein>
    <submittedName>
        <fullName evidence="2">Uncharacterized protein</fullName>
    </submittedName>
</protein>
<feature type="transmembrane region" description="Helical" evidence="1">
    <location>
        <begin position="30"/>
        <end position="52"/>
    </location>
</feature>
<evidence type="ECO:0000313" key="2">
    <source>
        <dbReference type="EMBL" id="SVC35767.1"/>
    </source>
</evidence>
<organism evidence="2">
    <name type="scientific">marine metagenome</name>
    <dbReference type="NCBI Taxonomy" id="408172"/>
    <lineage>
        <taxon>unclassified sequences</taxon>
        <taxon>metagenomes</taxon>
        <taxon>ecological metagenomes</taxon>
    </lineage>
</organism>
<evidence type="ECO:0000256" key="1">
    <source>
        <dbReference type="SAM" id="Phobius"/>
    </source>
</evidence>
<name>A0A382LKK9_9ZZZZ</name>
<gene>
    <name evidence="2" type="ORF">METZ01_LOCUS288621</name>
</gene>
<sequence>PQIIGSYIIAGTSLVLFIDWLVARYDFPQYYVTLALFGIISILPSVIILAYFHGTPGKDEWTRIEKIGIPTNILFIAVMLFIGFIYDFWKISPVIEEAFPVEIFFISNVRSSNEDLIILDETLEIDGTTHLLKPISDEKIMILNGKILSKTFPVLNNQFKYTSYSDIVNKMAKGGTLPVVYDYRWQEQLKLINESDDFKKGIIDSYVGSTNQFQIESDIHNAFYINVYEIEPPVDEINNYVMLPFFHRTIGDIIGENNESINYLDTLYTDLYDIGILQVAEGMGQLFSHSLDEIPYQLAHYVNGTIQQWINMGYISGYKQLQIGISAINNDKVVIKHNDDYNRLKNNMILSVNREYQSDHNGQERFRTDLLNYQKAIKNNDSLMIIFNEMADVNGFTQTA</sequence>
<proteinExistence type="predicted"/>
<keyword evidence="1" id="KW-1133">Transmembrane helix</keyword>
<dbReference type="AlphaFoldDB" id="A0A382LKK9"/>
<keyword evidence="1" id="KW-0812">Transmembrane</keyword>
<feature type="transmembrane region" description="Helical" evidence="1">
    <location>
        <begin position="6"/>
        <end position="23"/>
    </location>
</feature>
<feature type="transmembrane region" description="Helical" evidence="1">
    <location>
        <begin position="72"/>
        <end position="89"/>
    </location>
</feature>
<feature type="non-terminal residue" evidence="2">
    <location>
        <position position="400"/>
    </location>
</feature>